<comment type="caution">
    <text evidence="1">The sequence shown here is derived from an EMBL/GenBank/DDBJ whole genome shotgun (WGS) entry which is preliminary data.</text>
</comment>
<dbReference type="AlphaFoldDB" id="X0U873"/>
<dbReference type="EMBL" id="BARS01022587">
    <property type="protein sequence ID" value="GAG01765.1"/>
    <property type="molecule type" value="Genomic_DNA"/>
</dbReference>
<feature type="non-terminal residue" evidence="1">
    <location>
        <position position="242"/>
    </location>
</feature>
<sequence length="242" mass="25600">MSGTIRGTIDAYTNETTEFKDTANIFKTYFDAFESHPNMTRIAMQYGLSGTGTDYWDDANPFGRNCFVVWRMETSAARAWPYYLIMQTNSWGGGGSTFGIAPGDPGSNGLGSSSNSSYLSIGMAIGIGGDLDPWNGSTNNDGTDSKGGSAAFPLGNDGLGRVWRTPAGGTGLLMLPRSNNAGGDNVATAREMIGVQSQGSPSQTRYHIVMDDDNIWVASDGADDGDCRHGMFGLIDTHAGLS</sequence>
<reference evidence="1" key="1">
    <citation type="journal article" date="2014" name="Front. Microbiol.">
        <title>High frequency of phylogenetically diverse reductive dehalogenase-homologous genes in deep subseafloor sedimentary metagenomes.</title>
        <authorList>
            <person name="Kawai M."/>
            <person name="Futagami T."/>
            <person name="Toyoda A."/>
            <person name="Takaki Y."/>
            <person name="Nishi S."/>
            <person name="Hori S."/>
            <person name="Arai W."/>
            <person name="Tsubouchi T."/>
            <person name="Morono Y."/>
            <person name="Uchiyama I."/>
            <person name="Ito T."/>
            <person name="Fujiyama A."/>
            <person name="Inagaki F."/>
            <person name="Takami H."/>
        </authorList>
    </citation>
    <scope>NUCLEOTIDE SEQUENCE</scope>
    <source>
        <strain evidence="1">Expedition CK06-06</strain>
    </source>
</reference>
<protein>
    <submittedName>
        <fullName evidence="1">Uncharacterized protein</fullName>
    </submittedName>
</protein>
<gene>
    <name evidence="1" type="ORF">S01H1_36093</name>
</gene>
<proteinExistence type="predicted"/>
<organism evidence="1">
    <name type="scientific">marine sediment metagenome</name>
    <dbReference type="NCBI Taxonomy" id="412755"/>
    <lineage>
        <taxon>unclassified sequences</taxon>
        <taxon>metagenomes</taxon>
        <taxon>ecological metagenomes</taxon>
    </lineage>
</organism>
<name>X0U873_9ZZZZ</name>
<accession>X0U873</accession>
<evidence type="ECO:0000313" key="1">
    <source>
        <dbReference type="EMBL" id="GAG01765.1"/>
    </source>
</evidence>